<dbReference type="PANTHER" id="PTHR43156">
    <property type="entry name" value="STAGE II SPORULATION PROTEIN E-RELATED"/>
    <property type="match status" value="1"/>
</dbReference>
<dbReference type="EMBL" id="CP071446">
    <property type="protein sequence ID" value="QTA37543.1"/>
    <property type="molecule type" value="Genomic_DNA"/>
</dbReference>
<protein>
    <submittedName>
        <fullName evidence="3">SpoIIE family protein phosphatase</fullName>
    </submittedName>
</protein>
<dbReference type="InterPro" id="IPR035965">
    <property type="entry name" value="PAS-like_dom_sf"/>
</dbReference>
<evidence type="ECO:0000313" key="3">
    <source>
        <dbReference type="EMBL" id="QTA37543.1"/>
    </source>
</evidence>
<dbReference type="RefSeq" id="WP_207566268.1">
    <property type="nucleotide sequence ID" value="NZ_CP071446.1"/>
</dbReference>
<dbReference type="InterPro" id="IPR000014">
    <property type="entry name" value="PAS"/>
</dbReference>
<dbReference type="SUPFAM" id="SSF55785">
    <property type="entry name" value="PYP-like sensor domain (PAS domain)"/>
    <property type="match status" value="1"/>
</dbReference>
<dbReference type="InterPro" id="IPR036457">
    <property type="entry name" value="PPM-type-like_dom_sf"/>
</dbReference>
<keyword evidence="4" id="KW-1185">Reference proteome</keyword>
<dbReference type="SUPFAM" id="SSF81606">
    <property type="entry name" value="PP2C-like"/>
    <property type="match status" value="1"/>
</dbReference>
<name>A0ABX7S4X1_9BACT</name>
<dbReference type="Gene3D" id="3.30.450.20">
    <property type="entry name" value="PAS domain"/>
    <property type="match status" value="1"/>
</dbReference>
<evidence type="ECO:0000313" key="4">
    <source>
        <dbReference type="Proteomes" id="UP000671862"/>
    </source>
</evidence>
<dbReference type="PROSITE" id="PS50112">
    <property type="entry name" value="PAS"/>
    <property type="match status" value="1"/>
</dbReference>
<dbReference type="SMART" id="SM00091">
    <property type="entry name" value="PAS"/>
    <property type="match status" value="1"/>
</dbReference>
<feature type="domain" description="PAS" evidence="2">
    <location>
        <begin position="9"/>
        <end position="55"/>
    </location>
</feature>
<dbReference type="CDD" id="cd00130">
    <property type="entry name" value="PAS"/>
    <property type="match status" value="1"/>
</dbReference>
<dbReference type="Pfam" id="PF07228">
    <property type="entry name" value="SpoIIE"/>
    <property type="match status" value="1"/>
</dbReference>
<sequence length="353" mass="39941">MNLLEKFLGDYKVINLLDTLDIPAYVVDKNRVIKYWNKAAEKLIGYNSNEVIGKSCADNVLQHIDRNGIVVCHTDLCPLSMSMKNKKYFRVPFAVYSLTKNSVRIPVSVYAIPIKNDSGEIIGAIEMFEDATIADRELSKAFEIQQALLPEKDKVIDFVYYPSNVLGGDLIYYKKPWIMLIDISGHGLAAALLSTSLKLMIDSILENSNISISKLPMIMEKKAERICDQNYFTVIIGKIDKNKLEVISCGHPDPIIFNGKQSKIIEVARTFPIGMGFIDSEIKPTIINLKNKKILFYSDGITELKTNTKQMLTANGLAEIFKQTQNLTEIYKYAMKNNIDIYQKDDISMVLIK</sequence>
<dbReference type="Gene3D" id="3.60.40.10">
    <property type="entry name" value="PPM-type phosphatase domain"/>
    <property type="match status" value="1"/>
</dbReference>
<reference evidence="3 4" key="1">
    <citation type="submission" date="2021-03" db="EMBL/GenBank/DDBJ databases">
        <title>Thermosipho ferrireducens sp.nov., an anaerobic thermophilic iron-reducing bacterium isolated from a deep-sea hydrothermal sulfide deposits.</title>
        <authorList>
            <person name="Zeng X."/>
            <person name="Chen Y."/>
            <person name="Shao Z."/>
        </authorList>
    </citation>
    <scope>NUCLEOTIDE SEQUENCE [LARGE SCALE GENOMIC DNA]</scope>
    <source>
        <strain evidence="3 4">JL129W03</strain>
    </source>
</reference>
<dbReference type="PANTHER" id="PTHR43156:SF2">
    <property type="entry name" value="STAGE II SPORULATION PROTEIN E"/>
    <property type="match status" value="1"/>
</dbReference>
<dbReference type="Pfam" id="PF13426">
    <property type="entry name" value="PAS_9"/>
    <property type="match status" value="1"/>
</dbReference>
<dbReference type="NCBIfam" id="TIGR00229">
    <property type="entry name" value="sensory_box"/>
    <property type="match status" value="1"/>
</dbReference>
<proteinExistence type="predicted"/>
<evidence type="ECO:0000256" key="1">
    <source>
        <dbReference type="ARBA" id="ARBA00022801"/>
    </source>
</evidence>
<keyword evidence="1" id="KW-0378">Hydrolase</keyword>
<dbReference type="InterPro" id="IPR001932">
    <property type="entry name" value="PPM-type_phosphatase-like_dom"/>
</dbReference>
<gene>
    <name evidence="3" type="ORF">JYK00_07370</name>
</gene>
<accession>A0ABX7S4X1</accession>
<dbReference type="Proteomes" id="UP000671862">
    <property type="component" value="Chromosome"/>
</dbReference>
<evidence type="ECO:0000259" key="2">
    <source>
        <dbReference type="PROSITE" id="PS50112"/>
    </source>
</evidence>
<organism evidence="3 4">
    <name type="scientific">Thermosipho ferrireducens</name>
    <dbReference type="NCBI Taxonomy" id="2571116"/>
    <lineage>
        <taxon>Bacteria</taxon>
        <taxon>Thermotogati</taxon>
        <taxon>Thermotogota</taxon>
        <taxon>Thermotogae</taxon>
        <taxon>Thermotogales</taxon>
        <taxon>Fervidobacteriaceae</taxon>
        <taxon>Thermosipho</taxon>
    </lineage>
</organism>
<dbReference type="SMART" id="SM00331">
    <property type="entry name" value="PP2C_SIG"/>
    <property type="match status" value="1"/>
</dbReference>
<dbReference type="InterPro" id="IPR052016">
    <property type="entry name" value="Bact_Sigma-Reg"/>
</dbReference>